<evidence type="ECO:0000313" key="11">
    <source>
        <dbReference type="Proteomes" id="UP000238375"/>
    </source>
</evidence>
<evidence type="ECO:0000256" key="5">
    <source>
        <dbReference type="ARBA" id="ARBA00022692"/>
    </source>
</evidence>
<dbReference type="AlphaFoldDB" id="A0A2T0TEI3"/>
<comment type="caution">
    <text evidence="10">The sequence shown here is derived from an EMBL/GenBank/DDBJ whole genome shotgun (WGS) entry which is preliminary data.</text>
</comment>
<evidence type="ECO:0000256" key="6">
    <source>
        <dbReference type="ARBA" id="ARBA00022989"/>
    </source>
</evidence>
<reference evidence="10 11" key="1">
    <citation type="submission" date="2018-03" db="EMBL/GenBank/DDBJ databases">
        <title>Genomic Encyclopedia of Archaeal and Bacterial Type Strains, Phase II (KMG-II): from individual species to whole genera.</title>
        <authorList>
            <person name="Goeker M."/>
        </authorList>
    </citation>
    <scope>NUCLEOTIDE SEQUENCE [LARGE SCALE GENOMIC DNA]</scope>
    <source>
        <strain evidence="10 11">DSM 28354</strain>
    </source>
</reference>
<accession>A0A2T0TEI3</accession>
<feature type="transmembrane region" description="Helical" evidence="8">
    <location>
        <begin position="117"/>
        <end position="138"/>
    </location>
</feature>
<feature type="transmembrane region" description="Helical" evidence="8">
    <location>
        <begin position="400"/>
        <end position="419"/>
    </location>
</feature>
<dbReference type="EMBL" id="PVTE01000003">
    <property type="protein sequence ID" value="PRY44073.1"/>
    <property type="molecule type" value="Genomic_DNA"/>
</dbReference>
<dbReference type="GO" id="GO:0016763">
    <property type="term" value="F:pentosyltransferase activity"/>
    <property type="evidence" value="ECO:0007669"/>
    <property type="project" value="TreeGrafter"/>
</dbReference>
<proteinExistence type="predicted"/>
<evidence type="ECO:0000256" key="3">
    <source>
        <dbReference type="ARBA" id="ARBA00022676"/>
    </source>
</evidence>
<dbReference type="GO" id="GO:0005886">
    <property type="term" value="C:plasma membrane"/>
    <property type="evidence" value="ECO:0007669"/>
    <property type="project" value="UniProtKB-SubCell"/>
</dbReference>
<keyword evidence="4 10" id="KW-0808">Transferase</keyword>
<dbReference type="InterPro" id="IPR003342">
    <property type="entry name" value="ArnT-like_N"/>
</dbReference>
<evidence type="ECO:0000256" key="4">
    <source>
        <dbReference type="ARBA" id="ARBA00022679"/>
    </source>
</evidence>
<evidence type="ECO:0000256" key="8">
    <source>
        <dbReference type="SAM" id="Phobius"/>
    </source>
</evidence>
<keyword evidence="6 8" id="KW-1133">Transmembrane helix</keyword>
<evidence type="ECO:0000259" key="9">
    <source>
        <dbReference type="Pfam" id="PF02366"/>
    </source>
</evidence>
<keyword evidence="11" id="KW-1185">Reference proteome</keyword>
<evidence type="ECO:0000313" key="10">
    <source>
        <dbReference type="EMBL" id="PRY44073.1"/>
    </source>
</evidence>
<name>A0A2T0TEI3_9BACT</name>
<dbReference type="PANTHER" id="PTHR33908:SF11">
    <property type="entry name" value="MEMBRANE PROTEIN"/>
    <property type="match status" value="1"/>
</dbReference>
<keyword evidence="2" id="KW-1003">Cell membrane</keyword>
<organism evidence="10 11">
    <name type="scientific">Spirosoma oryzae</name>
    <dbReference type="NCBI Taxonomy" id="1469603"/>
    <lineage>
        <taxon>Bacteria</taxon>
        <taxon>Pseudomonadati</taxon>
        <taxon>Bacteroidota</taxon>
        <taxon>Cytophagia</taxon>
        <taxon>Cytophagales</taxon>
        <taxon>Cytophagaceae</taxon>
        <taxon>Spirosoma</taxon>
    </lineage>
</organism>
<dbReference type="Proteomes" id="UP000238375">
    <property type="component" value="Unassembled WGS sequence"/>
</dbReference>
<feature type="transmembrane region" description="Helical" evidence="8">
    <location>
        <begin position="346"/>
        <end position="364"/>
    </location>
</feature>
<feature type="transmembrane region" description="Helical" evidence="8">
    <location>
        <begin position="12"/>
        <end position="30"/>
    </location>
</feature>
<feature type="transmembrane region" description="Helical" evidence="8">
    <location>
        <begin position="238"/>
        <end position="258"/>
    </location>
</feature>
<evidence type="ECO:0000256" key="7">
    <source>
        <dbReference type="ARBA" id="ARBA00023136"/>
    </source>
</evidence>
<feature type="transmembrane region" description="Helical" evidence="8">
    <location>
        <begin position="193"/>
        <end position="226"/>
    </location>
</feature>
<feature type="domain" description="ArnT-like N-terminal" evidence="9">
    <location>
        <begin position="46"/>
        <end position="225"/>
    </location>
</feature>
<protein>
    <submittedName>
        <fullName evidence="10">Dolichyl-phosphate-mannose-protein mannosyltransferase</fullName>
    </submittedName>
</protein>
<dbReference type="InterPro" id="IPR050297">
    <property type="entry name" value="LipidA_mod_glycosyltrf_83"/>
</dbReference>
<keyword evidence="7 8" id="KW-0472">Membrane</keyword>
<comment type="subcellular location">
    <subcellularLocation>
        <location evidence="1">Cell membrane</location>
        <topology evidence="1">Multi-pass membrane protein</topology>
    </subcellularLocation>
</comment>
<feature type="transmembrane region" description="Helical" evidence="8">
    <location>
        <begin position="425"/>
        <end position="444"/>
    </location>
</feature>
<dbReference type="Pfam" id="PF02366">
    <property type="entry name" value="PMT"/>
    <property type="match status" value="1"/>
</dbReference>
<keyword evidence="3 10" id="KW-0328">Glycosyltransferase</keyword>
<sequence length="679" mass="75288">MRRDRLAHRPIVCWVLTVVLIFGGIVRSNWATRLDSFTLDEAYHIMAGASYAGTGSFRINPEHPPLTKLWVGEVVRLNGYKLPPFKTLNDKREERRFAEESVYLTNDPVAVQRQARWAMFALNGLLLLLFTAMARQALGPTVALLTLAYLMIDPTVAAHLPVVMTDLPVALASGAAMLAAVRAFRSWHPIDLLLTMACLGLALAAKHSAIITVIGVGLLGVVLAFAGREPLGRRAGRLGMVAGVLIGAVVVLWGFYGFRYRDSPAEGEFFNRPLTTKIDDIQSPLSRTVLHGLADVHLLPASYLWGLADTFRAGVEGRPYPAFAFGKSYLNRAPFYYAPGIWGAKLPIGLLLLTLAGLVLHVLGKLPITSRLPVAALGLLAGLFWLALATGSTYGGVRHALSLLPLLAVLGALAVWYAFQHGIGYQLSASLAVCAALLTAIPVVRPWEYFNELAGGPANSYQYFNDEGVDLVQRSGELTQYYNRHLKPTGELPFIWYDMRRAEKQRYGLHWVGENPDRDSNRYQSTYVRGTFFLPSSGLSPNLYDVEDQVAVFRKARPVARMGNLLVYRGRFYLPNIRAMWLGNKGYKALFLDKKPDTTNAIRFMAAAMKLYPKSVFMDWELGNLYTRRNARAEAINAFTQARTYCVDPALKATLTAHIRKLQTADLRRMTTLRNPATE</sequence>
<feature type="transmembrane region" description="Helical" evidence="8">
    <location>
        <begin position="370"/>
        <end position="388"/>
    </location>
</feature>
<dbReference type="PANTHER" id="PTHR33908">
    <property type="entry name" value="MANNOSYLTRANSFERASE YKCB-RELATED"/>
    <property type="match status" value="1"/>
</dbReference>
<gene>
    <name evidence="10" type="ORF">CLV58_10342</name>
</gene>
<keyword evidence="5 8" id="KW-0812">Transmembrane</keyword>
<evidence type="ECO:0000256" key="1">
    <source>
        <dbReference type="ARBA" id="ARBA00004651"/>
    </source>
</evidence>
<evidence type="ECO:0000256" key="2">
    <source>
        <dbReference type="ARBA" id="ARBA00022475"/>
    </source>
</evidence>
<dbReference type="GO" id="GO:0009103">
    <property type="term" value="P:lipopolysaccharide biosynthetic process"/>
    <property type="evidence" value="ECO:0007669"/>
    <property type="project" value="UniProtKB-ARBA"/>
</dbReference>